<evidence type="ECO:0000313" key="2">
    <source>
        <dbReference type="Proteomes" id="UP000028547"/>
    </source>
</evidence>
<reference evidence="1 2" key="1">
    <citation type="submission" date="2014-07" db="EMBL/GenBank/DDBJ databases">
        <title>Draft Genome Sequence of Gephyronic Acid Producer, Cystobacter violaceus Strain Cb vi76.</title>
        <authorList>
            <person name="Stevens D.C."/>
            <person name="Young J."/>
            <person name="Carmichael R."/>
            <person name="Tan J."/>
            <person name="Taylor R.E."/>
        </authorList>
    </citation>
    <scope>NUCLEOTIDE SEQUENCE [LARGE SCALE GENOMIC DNA]</scope>
    <source>
        <strain evidence="1 2">Cb vi76</strain>
    </source>
</reference>
<dbReference type="AlphaFoldDB" id="A0A084SFE0"/>
<organism evidence="1 2">
    <name type="scientific">Archangium violaceum Cb vi76</name>
    <dbReference type="NCBI Taxonomy" id="1406225"/>
    <lineage>
        <taxon>Bacteria</taxon>
        <taxon>Pseudomonadati</taxon>
        <taxon>Myxococcota</taxon>
        <taxon>Myxococcia</taxon>
        <taxon>Myxococcales</taxon>
        <taxon>Cystobacterineae</taxon>
        <taxon>Archangiaceae</taxon>
        <taxon>Archangium</taxon>
    </lineage>
</organism>
<proteinExistence type="predicted"/>
<gene>
    <name evidence="1" type="ORF">Q664_49490</name>
</gene>
<dbReference type="RefSeq" id="WP_043413184.1">
    <property type="nucleotide sequence ID" value="NZ_JPMI01000391.1"/>
</dbReference>
<protein>
    <submittedName>
        <fullName evidence="1">Uncharacterized protein</fullName>
    </submittedName>
</protein>
<evidence type="ECO:0000313" key="1">
    <source>
        <dbReference type="EMBL" id="KFA87175.1"/>
    </source>
</evidence>
<comment type="caution">
    <text evidence="1">The sequence shown here is derived from an EMBL/GenBank/DDBJ whole genome shotgun (WGS) entry which is preliminary data.</text>
</comment>
<name>A0A084SFE0_9BACT</name>
<dbReference type="EMBL" id="JPMI01000391">
    <property type="protein sequence ID" value="KFA87175.1"/>
    <property type="molecule type" value="Genomic_DNA"/>
</dbReference>
<accession>A0A084SFE0</accession>
<dbReference type="Proteomes" id="UP000028547">
    <property type="component" value="Unassembled WGS sequence"/>
</dbReference>
<sequence>MRAFTKAELIRIALQHYPPGSTVFIDIDRSTPEFQRWSEAWDKALAWDRWASLLNELRAAFPGRPVGNVTQPGMSACLRCCVYLEEPLPEGGRVLTRLAGAVSVLAPLYHVYATVEHIRADDTWTRPRFFLHPPDDIRQHAELLVQHLERELGYQPFPLELANEPVPGRCVYFFNGGEPSLLEALLGRDLGNLP</sequence>